<feature type="transmembrane region" description="Helical" evidence="1">
    <location>
        <begin position="44"/>
        <end position="63"/>
    </location>
</feature>
<organism evidence="2 3">
    <name type="scientific">Exaiptasia diaphana</name>
    <name type="common">Tropical sea anemone</name>
    <name type="synonym">Aiptasia pulchella</name>
    <dbReference type="NCBI Taxonomy" id="2652724"/>
    <lineage>
        <taxon>Eukaryota</taxon>
        <taxon>Metazoa</taxon>
        <taxon>Cnidaria</taxon>
        <taxon>Anthozoa</taxon>
        <taxon>Hexacorallia</taxon>
        <taxon>Actiniaria</taxon>
        <taxon>Aiptasiidae</taxon>
        <taxon>Exaiptasia</taxon>
    </lineage>
</organism>
<sequence>MMVFEVTLITIALVILYIISYRVFHKRVTRDQNLVQEEHVTKEFLIGTLVLVLVQIITVWPYVASSIGIPIYFASGERSEEDWVNTEIVRVICSILLQAKFFLDPIVLVWRIRKYRQSLKVVYASCLCCGCESEPEGRAAYNETKRDDLDDHSQEANVEVA</sequence>
<evidence type="ECO:0000256" key="1">
    <source>
        <dbReference type="SAM" id="Phobius"/>
    </source>
</evidence>
<keyword evidence="1" id="KW-0812">Transmembrane</keyword>
<dbReference type="Proteomes" id="UP000887567">
    <property type="component" value="Unplaced"/>
</dbReference>
<dbReference type="RefSeq" id="XP_020907434.1">
    <property type="nucleotide sequence ID" value="XM_021051775.1"/>
</dbReference>
<keyword evidence="1" id="KW-0472">Membrane</keyword>
<dbReference type="EnsemblMetazoa" id="XM_021051775.1">
    <property type="protein sequence ID" value="XP_020907434.1"/>
    <property type="gene ID" value="LOC110245490"/>
</dbReference>
<keyword evidence="3" id="KW-1185">Reference proteome</keyword>
<dbReference type="SUPFAM" id="SSF81321">
    <property type="entry name" value="Family A G protein-coupled receptor-like"/>
    <property type="match status" value="1"/>
</dbReference>
<dbReference type="KEGG" id="epa:110245490"/>
<name>A0A913XN03_EXADI</name>
<dbReference type="GeneID" id="110245490"/>
<evidence type="ECO:0000313" key="2">
    <source>
        <dbReference type="EnsemblMetazoa" id="XP_020907434.1"/>
    </source>
</evidence>
<protein>
    <submittedName>
        <fullName evidence="2">Uncharacterized protein</fullName>
    </submittedName>
</protein>
<dbReference type="Gene3D" id="1.20.1070.10">
    <property type="entry name" value="Rhodopsin 7-helix transmembrane proteins"/>
    <property type="match status" value="1"/>
</dbReference>
<reference evidence="2" key="1">
    <citation type="submission" date="2022-11" db="UniProtKB">
        <authorList>
            <consortium name="EnsemblMetazoa"/>
        </authorList>
    </citation>
    <scope>IDENTIFICATION</scope>
</reference>
<evidence type="ECO:0000313" key="3">
    <source>
        <dbReference type="Proteomes" id="UP000887567"/>
    </source>
</evidence>
<feature type="transmembrane region" description="Helical" evidence="1">
    <location>
        <begin position="88"/>
        <end position="110"/>
    </location>
</feature>
<proteinExistence type="predicted"/>
<accession>A0A913XN03</accession>
<keyword evidence="1" id="KW-1133">Transmembrane helix</keyword>
<feature type="transmembrane region" description="Helical" evidence="1">
    <location>
        <begin position="6"/>
        <end position="24"/>
    </location>
</feature>
<dbReference type="AlphaFoldDB" id="A0A913XN03"/>